<sequence>MPVGAVEGRPASADDILSGLDPEQHAVAATPTGPMCVLAGAGTGKTRAITHRIAYGVWSGTYHAHQVLAVTFTARAAGEMRTRLRSLGVPGVQARTFHAAALRQLQYFWPQAVGGAPPEVVAQKAPAVAEAAGRLRLRLDRPALRDLASEIEWAKVNLITPQNYPQEVAGKRDGVAGLDPTAVARLMSTYEDVKGERHTIDFEDVLLLMVGILDAHPRIAASVRDQYRHFVVDEYQDVNPVQQQLLDLWLGGRQEICVVGDPAQTIYSFTGASPTHLLEFPRRHPKATVVRLVRNYRSSPQIVQVANLVLGAGARGGIELRAEGAAGPAPGVTAYPDDMAEAAGVADAIRELIGTGTPASQIAVLFRTNAQSQAVESALASRDVPYLVRGGERFFSRTEVRQALLLLRGASRGDSGSAPLGTAVRDVIGGAGWSPEPPAAGAASRERWESLEALANLADDLSASEPELRIAGFVAELDRRATEQHAPTVQGVTLASLHAAKGLEWDAVFLIGCSEGLMPISMAEGAERIEEERRLLYVGLTRARRDLRLSWAAARGAGGRAGRKPTRFLQPAARVLGMTTGPGSRPSAPAARKPRRPKNCRTCGAVLESAAERKIGRCADCPPTYDEATFDRLRAWRLEISREQEVPAFVVFTDATLTAIAETGPDSVDALSQIPGVGPRKLALYGDDVLTVLAGQEVVHTSRKDS</sequence>
<evidence type="ECO:0000313" key="16">
    <source>
        <dbReference type="Proteomes" id="UP000315395"/>
    </source>
</evidence>
<dbReference type="InterPro" id="IPR013986">
    <property type="entry name" value="DExx_box_DNA_helicase_dom_sf"/>
</dbReference>
<dbReference type="GO" id="GO:0016887">
    <property type="term" value="F:ATP hydrolysis activity"/>
    <property type="evidence" value="ECO:0007669"/>
    <property type="project" value="RHEA"/>
</dbReference>
<evidence type="ECO:0000313" key="15">
    <source>
        <dbReference type="EMBL" id="QDO90229.1"/>
    </source>
</evidence>
<dbReference type="PROSITE" id="PS50967">
    <property type="entry name" value="HRDC"/>
    <property type="match status" value="1"/>
</dbReference>
<keyword evidence="16" id="KW-1185">Reference proteome</keyword>
<dbReference type="GO" id="GO:0005524">
    <property type="term" value="F:ATP binding"/>
    <property type="evidence" value="ECO:0007669"/>
    <property type="project" value="UniProtKB-UniRule"/>
</dbReference>
<dbReference type="InterPro" id="IPR000212">
    <property type="entry name" value="DNA_helicase_UvrD/REP"/>
</dbReference>
<dbReference type="CDD" id="cd17932">
    <property type="entry name" value="DEXQc_UvrD"/>
    <property type="match status" value="1"/>
</dbReference>
<dbReference type="Gene3D" id="1.10.10.160">
    <property type="match status" value="1"/>
</dbReference>
<dbReference type="OrthoDB" id="9806690at2"/>
<dbReference type="Pfam" id="PF00570">
    <property type="entry name" value="HRDC"/>
    <property type="match status" value="1"/>
</dbReference>
<dbReference type="SUPFAM" id="SSF52540">
    <property type="entry name" value="P-loop containing nucleoside triphosphate hydrolases"/>
    <property type="match status" value="1"/>
</dbReference>
<evidence type="ECO:0000256" key="9">
    <source>
        <dbReference type="ARBA" id="ARBA00048988"/>
    </source>
</evidence>
<comment type="similarity">
    <text evidence="1">Belongs to the helicase family. UvrD subfamily.</text>
</comment>
<evidence type="ECO:0000256" key="6">
    <source>
        <dbReference type="ARBA" id="ARBA00023235"/>
    </source>
</evidence>
<dbReference type="Gene3D" id="3.40.50.300">
    <property type="entry name" value="P-loop containing nucleotide triphosphate hydrolases"/>
    <property type="match status" value="3"/>
</dbReference>
<feature type="binding site" evidence="10">
    <location>
        <begin position="39"/>
        <end position="46"/>
    </location>
    <ligand>
        <name>ATP</name>
        <dbReference type="ChEBI" id="CHEBI:30616"/>
    </ligand>
</feature>
<proteinExistence type="inferred from homology"/>
<dbReference type="InterPro" id="IPR044876">
    <property type="entry name" value="HRDC_dom_sf"/>
</dbReference>
<evidence type="ECO:0000259" key="13">
    <source>
        <dbReference type="PROSITE" id="PS51198"/>
    </source>
</evidence>
<dbReference type="SUPFAM" id="SSF47819">
    <property type="entry name" value="HRDC-like"/>
    <property type="match status" value="1"/>
</dbReference>
<evidence type="ECO:0000256" key="4">
    <source>
        <dbReference type="ARBA" id="ARBA00022806"/>
    </source>
</evidence>
<dbReference type="Proteomes" id="UP000315395">
    <property type="component" value="Chromosome"/>
</dbReference>
<evidence type="ECO:0000256" key="11">
    <source>
        <dbReference type="SAM" id="MobiDB-lite"/>
    </source>
</evidence>
<evidence type="ECO:0000256" key="5">
    <source>
        <dbReference type="ARBA" id="ARBA00022840"/>
    </source>
</evidence>
<evidence type="ECO:0000256" key="1">
    <source>
        <dbReference type="ARBA" id="ARBA00009922"/>
    </source>
</evidence>
<dbReference type="InterPro" id="IPR014016">
    <property type="entry name" value="UvrD-like_ATP-bd"/>
</dbReference>
<keyword evidence="5 10" id="KW-0067">ATP-binding</keyword>
<feature type="domain" description="HRDC" evidence="12">
    <location>
        <begin position="623"/>
        <end position="703"/>
    </location>
</feature>
<dbReference type="InterPro" id="IPR027417">
    <property type="entry name" value="P-loop_NTPase"/>
</dbReference>
<dbReference type="AlphaFoldDB" id="A0A516GFD3"/>
<evidence type="ECO:0000256" key="2">
    <source>
        <dbReference type="ARBA" id="ARBA00022741"/>
    </source>
</evidence>
<dbReference type="Gene3D" id="1.10.150.80">
    <property type="entry name" value="HRDC domain"/>
    <property type="match status" value="1"/>
</dbReference>
<dbReference type="PANTHER" id="PTHR11070">
    <property type="entry name" value="UVRD / RECB / PCRA DNA HELICASE FAMILY MEMBER"/>
    <property type="match status" value="1"/>
</dbReference>
<keyword evidence="4 10" id="KW-0347">Helicase</keyword>
<keyword evidence="6" id="KW-0413">Isomerase</keyword>
<reference evidence="15 16" key="1">
    <citation type="submission" date="2019-07" db="EMBL/GenBank/DDBJ databases">
        <title>complete genome sequencing of Ornithinimicrobium sp. H23M54.</title>
        <authorList>
            <person name="Bae J.-W."/>
            <person name="Lee S.-Y."/>
        </authorList>
    </citation>
    <scope>NUCLEOTIDE SEQUENCE [LARGE SCALE GENOMIC DNA]</scope>
    <source>
        <strain evidence="15 16">H23M54</strain>
    </source>
</reference>
<dbReference type="Pfam" id="PF13361">
    <property type="entry name" value="UvrD_C"/>
    <property type="match status" value="2"/>
</dbReference>
<organism evidence="15 16">
    <name type="scientific">Ornithinimicrobium ciconiae</name>
    <dbReference type="NCBI Taxonomy" id="2594265"/>
    <lineage>
        <taxon>Bacteria</taxon>
        <taxon>Bacillati</taxon>
        <taxon>Actinomycetota</taxon>
        <taxon>Actinomycetes</taxon>
        <taxon>Micrococcales</taxon>
        <taxon>Ornithinimicrobiaceae</taxon>
        <taxon>Ornithinimicrobium</taxon>
    </lineage>
</organism>
<comment type="catalytic activity">
    <reaction evidence="7">
        <text>Couples ATP hydrolysis with the unwinding of duplex DNA by translocating in the 3'-5' direction.</text>
        <dbReference type="EC" id="5.6.2.4"/>
    </reaction>
</comment>
<feature type="compositionally biased region" description="Low complexity" evidence="11">
    <location>
        <begin position="581"/>
        <end position="591"/>
    </location>
</feature>
<evidence type="ECO:0000259" key="14">
    <source>
        <dbReference type="PROSITE" id="PS51217"/>
    </source>
</evidence>
<name>A0A516GFD3_9MICO</name>
<dbReference type="GO" id="GO:0003677">
    <property type="term" value="F:DNA binding"/>
    <property type="evidence" value="ECO:0007669"/>
    <property type="project" value="InterPro"/>
</dbReference>
<keyword evidence="2 10" id="KW-0547">Nucleotide-binding</keyword>
<dbReference type="InterPro" id="IPR014017">
    <property type="entry name" value="DNA_helicase_UvrD-like_C"/>
</dbReference>
<evidence type="ECO:0000256" key="8">
    <source>
        <dbReference type="ARBA" id="ARBA00034808"/>
    </source>
</evidence>
<dbReference type="Pfam" id="PF00580">
    <property type="entry name" value="UvrD-helicase"/>
    <property type="match status" value="1"/>
</dbReference>
<dbReference type="PROSITE" id="PS51217">
    <property type="entry name" value="UVRD_HELICASE_CTER"/>
    <property type="match status" value="1"/>
</dbReference>
<protein>
    <recommendedName>
        <fullName evidence="8">DNA 3'-5' helicase</fullName>
        <ecNumber evidence="8">5.6.2.4</ecNumber>
    </recommendedName>
</protein>
<dbReference type="FunFam" id="3.40.50.300:FF:001181">
    <property type="entry name" value="DNA helicase"/>
    <property type="match status" value="1"/>
</dbReference>
<dbReference type="GO" id="GO:0043138">
    <property type="term" value="F:3'-5' DNA helicase activity"/>
    <property type="evidence" value="ECO:0007669"/>
    <property type="project" value="UniProtKB-EC"/>
</dbReference>
<dbReference type="GO" id="GO:0000725">
    <property type="term" value="P:recombinational repair"/>
    <property type="evidence" value="ECO:0007669"/>
    <property type="project" value="TreeGrafter"/>
</dbReference>
<dbReference type="GO" id="GO:0033202">
    <property type="term" value="C:DNA helicase complex"/>
    <property type="evidence" value="ECO:0007669"/>
    <property type="project" value="TreeGrafter"/>
</dbReference>
<comment type="catalytic activity">
    <reaction evidence="9">
        <text>ATP + H2O = ADP + phosphate + H(+)</text>
        <dbReference type="Rhea" id="RHEA:13065"/>
        <dbReference type="ChEBI" id="CHEBI:15377"/>
        <dbReference type="ChEBI" id="CHEBI:15378"/>
        <dbReference type="ChEBI" id="CHEBI:30616"/>
        <dbReference type="ChEBI" id="CHEBI:43474"/>
        <dbReference type="ChEBI" id="CHEBI:456216"/>
        <dbReference type="EC" id="5.6.2.4"/>
    </reaction>
</comment>
<dbReference type="InterPro" id="IPR002121">
    <property type="entry name" value="HRDC_dom"/>
</dbReference>
<dbReference type="PANTHER" id="PTHR11070:SF69">
    <property type="entry name" value="ATP-DEPENDENT DNA HELICASE UVRD2"/>
    <property type="match status" value="1"/>
</dbReference>
<feature type="domain" description="UvrD-like helicase C-terminal" evidence="14">
    <location>
        <begin position="300"/>
        <end position="545"/>
    </location>
</feature>
<accession>A0A516GFD3</accession>
<keyword evidence="3 10" id="KW-0378">Hydrolase</keyword>
<dbReference type="CDD" id="cd18807">
    <property type="entry name" value="SF1_C_UvrD"/>
    <property type="match status" value="1"/>
</dbReference>
<dbReference type="InterPro" id="IPR010997">
    <property type="entry name" value="HRDC-like_sf"/>
</dbReference>
<dbReference type="KEGG" id="orz:FNH13_05740"/>
<dbReference type="Gene3D" id="1.10.486.10">
    <property type="entry name" value="PCRA, domain 4"/>
    <property type="match status" value="2"/>
</dbReference>
<dbReference type="PROSITE" id="PS51198">
    <property type="entry name" value="UVRD_HELICASE_ATP_BIND"/>
    <property type="match status" value="1"/>
</dbReference>
<evidence type="ECO:0000256" key="10">
    <source>
        <dbReference type="PROSITE-ProRule" id="PRU00560"/>
    </source>
</evidence>
<evidence type="ECO:0000259" key="12">
    <source>
        <dbReference type="PROSITE" id="PS50967"/>
    </source>
</evidence>
<dbReference type="EC" id="5.6.2.4" evidence="8"/>
<feature type="region of interest" description="Disordered" evidence="11">
    <location>
        <begin position="577"/>
        <end position="598"/>
    </location>
</feature>
<dbReference type="SMART" id="SM00341">
    <property type="entry name" value="HRDC"/>
    <property type="match status" value="1"/>
</dbReference>
<evidence type="ECO:0000256" key="7">
    <source>
        <dbReference type="ARBA" id="ARBA00034617"/>
    </source>
</evidence>
<dbReference type="GO" id="GO:0005829">
    <property type="term" value="C:cytosol"/>
    <property type="evidence" value="ECO:0007669"/>
    <property type="project" value="TreeGrafter"/>
</dbReference>
<evidence type="ECO:0000256" key="3">
    <source>
        <dbReference type="ARBA" id="ARBA00022801"/>
    </source>
</evidence>
<dbReference type="EMBL" id="CP041616">
    <property type="protein sequence ID" value="QDO90229.1"/>
    <property type="molecule type" value="Genomic_DNA"/>
</dbReference>
<gene>
    <name evidence="15" type="ORF">FNH13_05740</name>
</gene>
<feature type="domain" description="UvrD-like helicase ATP-binding" evidence="13">
    <location>
        <begin position="18"/>
        <end position="299"/>
    </location>
</feature>